<dbReference type="AlphaFoldDB" id="A0AAD4KU63"/>
<dbReference type="EMBL" id="JAJTJA010000007">
    <property type="protein sequence ID" value="KAH8696641.1"/>
    <property type="molecule type" value="Genomic_DNA"/>
</dbReference>
<protein>
    <submittedName>
        <fullName evidence="1">Uncharacterized protein</fullName>
    </submittedName>
</protein>
<proteinExistence type="predicted"/>
<dbReference type="GeneID" id="70250870"/>
<comment type="caution">
    <text evidence="1">The sequence shown here is derived from an EMBL/GenBank/DDBJ whole genome shotgun (WGS) entry which is preliminary data.</text>
</comment>
<dbReference type="RefSeq" id="XP_046071577.1">
    <property type="nucleotide sequence ID" value="XM_046220583.1"/>
</dbReference>
<organism evidence="1 2">
    <name type="scientific">Talaromyces proteolyticus</name>
    <dbReference type="NCBI Taxonomy" id="1131652"/>
    <lineage>
        <taxon>Eukaryota</taxon>
        <taxon>Fungi</taxon>
        <taxon>Dikarya</taxon>
        <taxon>Ascomycota</taxon>
        <taxon>Pezizomycotina</taxon>
        <taxon>Eurotiomycetes</taxon>
        <taxon>Eurotiomycetidae</taxon>
        <taxon>Eurotiales</taxon>
        <taxon>Trichocomaceae</taxon>
        <taxon>Talaromyces</taxon>
        <taxon>Talaromyces sect. Bacilispori</taxon>
    </lineage>
</organism>
<gene>
    <name evidence="1" type="ORF">BGW36DRAFT_428636</name>
</gene>
<keyword evidence="2" id="KW-1185">Reference proteome</keyword>
<sequence length="111" mass="12559">MSSSDDDSEIDLLKPAHTIRKTIRKAHAAPREIENRVVAYTRCVIVPALSLKTGQAQLRVSRERYGLEQRLQKRGPIQQLLKPAIAEILIAAYETSPELREITLKVYPPVE</sequence>
<dbReference type="Proteomes" id="UP001201262">
    <property type="component" value="Unassembled WGS sequence"/>
</dbReference>
<dbReference type="Gene3D" id="1.10.240.10">
    <property type="entry name" value="Tyrosyl-Transfer RNA Synthetase"/>
    <property type="match status" value="1"/>
</dbReference>
<evidence type="ECO:0000313" key="1">
    <source>
        <dbReference type="EMBL" id="KAH8696641.1"/>
    </source>
</evidence>
<accession>A0AAD4KU63</accession>
<reference evidence="1" key="1">
    <citation type="submission" date="2021-12" db="EMBL/GenBank/DDBJ databases">
        <title>Convergent genome expansion in fungi linked to evolution of root-endophyte symbiosis.</title>
        <authorList>
            <consortium name="DOE Joint Genome Institute"/>
            <person name="Ke Y.-H."/>
            <person name="Bonito G."/>
            <person name="Liao H.-L."/>
            <person name="Looney B."/>
            <person name="Rojas-Flechas A."/>
            <person name="Nash J."/>
            <person name="Hameed K."/>
            <person name="Schadt C."/>
            <person name="Martin F."/>
            <person name="Crous P.W."/>
            <person name="Miettinen O."/>
            <person name="Magnuson J.K."/>
            <person name="Labbe J."/>
            <person name="Jacobson D."/>
            <person name="Doktycz M.J."/>
            <person name="Veneault-Fourrey C."/>
            <person name="Kuo A."/>
            <person name="Mondo S."/>
            <person name="Calhoun S."/>
            <person name="Riley R."/>
            <person name="Ohm R."/>
            <person name="LaButti K."/>
            <person name="Andreopoulos B."/>
            <person name="Pangilinan J."/>
            <person name="Nolan M."/>
            <person name="Tritt A."/>
            <person name="Clum A."/>
            <person name="Lipzen A."/>
            <person name="Daum C."/>
            <person name="Barry K."/>
            <person name="Grigoriev I.V."/>
            <person name="Vilgalys R."/>
        </authorList>
    </citation>
    <scope>NUCLEOTIDE SEQUENCE</scope>
    <source>
        <strain evidence="1">PMI_201</strain>
    </source>
</reference>
<name>A0AAD4KU63_9EURO</name>
<evidence type="ECO:0000313" key="2">
    <source>
        <dbReference type="Proteomes" id="UP001201262"/>
    </source>
</evidence>